<protein>
    <submittedName>
        <fullName evidence="1">Uncharacterized protein</fullName>
    </submittedName>
</protein>
<evidence type="ECO:0000313" key="1">
    <source>
        <dbReference type="EMBL" id="KAJ8672416.1"/>
    </source>
</evidence>
<dbReference type="EMBL" id="CM056743">
    <property type="protein sequence ID" value="KAJ8672416.1"/>
    <property type="molecule type" value="Genomic_DNA"/>
</dbReference>
<organism evidence="1 2">
    <name type="scientific">Eretmocerus hayati</name>
    <dbReference type="NCBI Taxonomy" id="131215"/>
    <lineage>
        <taxon>Eukaryota</taxon>
        <taxon>Metazoa</taxon>
        <taxon>Ecdysozoa</taxon>
        <taxon>Arthropoda</taxon>
        <taxon>Hexapoda</taxon>
        <taxon>Insecta</taxon>
        <taxon>Pterygota</taxon>
        <taxon>Neoptera</taxon>
        <taxon>Endopterygota</taxon>
        <taxon>Hymenoptera</taxon>
        <taxon>Apocrita</taxon>
        <taxon>Proctotrupomorpha</taxon>
        <taxon>Chalcidoidea</taxon>
        <taxon>Aphelinidae</taxon>
        <taxon>Aphelininae</taxon>
        <taxon>Eretmocerus</taxon>
    </lineage>
</organism>
<gene>
    <name evidence="1" type="ORF">QAD02_003675</name>
</gene>
<keyword evidence="2" id="KW-1185">Reference proteome</keyword>
<sequence length="245" mass="28076">MQVHFCHINYSLSILSTITLNSNICSYVFAEINKKDDSSDDEVLSKKEFERFIIKKLKRLKKSTESSEADLSNVAVEVQDTKNYVVQEQRRSTDLANIVTYEELCTVSPFELPMKDMKLFLDFDQALVDPKGPELKANVVEYLDSYICTVGKKDSNVRVILRKFISKNVAWRVTAKKPMPDKTVLDSTEFGEILRDRSVKCSFNASMKDTIDEDEFLTTMGRVLSNVEDWEKGCKSCEVAMDKEE</sequence>
<evidence type="ECO:0000313" key="2">
    <source>
        <dbReference type="Proteomes" id="UP001239111"/>
    </source>
</evidence>
<dbReference type="Proteomes" id="UP001239111">
    <property type="component" value="Chromosome 3"/>
</dbReference>
<comment type="caution">
    <text evidence="1">The sequence shown here is derived from an EMBL/GenBank/DDBJ whole genome shotgun (WGS) entry which is preliminary data.</text>
</comment>
<accession>A0ACC2NP73</accession>
<reference evidence="1" key="1">
    <citation type="submission" date="2023-04" db="EMBL/GenBank/DDBJ databases">
        <title>A chromosome-level genome assembly of the parasitoid wasp Eretmocerus hayati.</title>
        <authorList>
            <person name="Zhong Y."/>
            <person name="Liu S."/>
            <person name="Liu Y."/>
        </authorList>
    </citation>
    <scope>NUCLEOTIDE SEQUENCE</scope>
    <source>
        <strain evidence="1">ZJU_SS_LIU_2023</strain>
    </source>
</reference>
<proteinExistence type="predicted"/>
<name>A0ACC2NP73_9HYME</name>